<dbReference type="InterPro" id="IPR047729">
    <property type="entry name" value="Sce7726-like"/>
</dbReference>
<organism evidence="2 3">
    <name type="scientific">Hominifimenecus microfluidus</name>
    <dbReference type="NCBI Taxonomy" id="2885348"/>
    <lineage>
        <taxon>Bacteria</taxon>
        <taxon>Bacillati</taxon>
        <taxon>Bacillota</taxon>
        <taxon>Clostridia</taxon>
        <taxon>Lachnospirales</taxon>
        <taxon>Lachnospiraceae</taxon>
        <taxon>Hominifimenecus</taxon>
    </lineage>
</organism>
<feature type="compositionally biased region" description="Basic and acidic residues" evidence="1">
    <location>
        <begin position="202"/>
        <end position="220"/>
    </location>
</feature>
<comment type="caution">
    <text evidence="2">The sequence shown here is derived from an EMBL/GenBank/DDBJ whole genome shotgun (WGS) entry which is preliminary data.</text>
</comment>
<dbReference type="NCBIfam" id="NF033832">
    <property type="entry name" value="sce7726_fam"/>
    <property type="match status" value="1"/>
</dbReference>
<keyword evidence="3" id="KW-1185">Reference proteome</keyword>
<proteinExistence type="predicted"/>
<accession>A0AAE3EAN9</accession>
<protein>
    <submittedName>
        <fullName evidence="2">Sce7726 family protein</fullName>
    </submittedName>
</protein>
<evidence type="ECO:0000256" key="1">
    <source>
        <dbReference type="SAM" id="MobiDB-lite"/>
    </source>
</evidence>
<reference evidence="2" key="1">
    <citation type="submission" date="2021-10" db="EMBL/GenBank/DDBJ databases">
        <title>Anaerobic single-cell dispensing facilitates the cultivation of human gut bacteria.</title>
        <authorList>
            <person name="Afrizal A."/>
        </authorList>
    </citation>
    <scope>NUCLEOTIDE SEQUENCE</scope>
    <source>
        <strain evidence="2">CLA-AA-H215</strain>
    </source>
</reference>
<sequence length="246" mass="29562">MLHDKDIREPLFDFLEETYGKNRILEEKRTGRSRADVVMVTPKALYGIEIKSDADTYARLAGQVKDYDKFYDYNIAVVGSHHGEHVHEHVPEHWGIITAEESDGSVDFYFLRQPQCNPGRKWRWKLSLLWRPELAQLQEWNDMPKYKDKSKLFVIRKIMERIPEKLSEETLSQQVSEILFERDYMKVAELLAEYRKGELQKKIEQEEDPEKRREMLERQAKMQKNFVGKARPRPRRRRRSRKRQVL</sequence>
<name>A0AAE3EAN9_9FIRM</name>
<gene>
    <name evidence="2" type="ORF">LKD81_10105</name>
</gene>
<evidence type="ECO:0000313" key="3">
    <source>
        <dbReference type="Proteomes" id="UP001198182"/>
    </source>
</evidence>
<dbReference type="EMBL" id="JAJEQR010000027">
    <property type="protein sequence ID" value="MCC2231344.1"/>
    <property type="molecule type" value="Genomic_DNA"/>
</dbReference>
<feature type="region of interest" description="Disordered" evidence="1">
    <location>
        <begin position="202"/>
        <end position="246"/>
    </location>
</feature>
<dbReference type="RefSeq" id="WP_308453863.1">
    <property type="nucleotide sequence ID" value="NZ_JAJEQR010000027.1"/>
</dbReference>
<dbReference type="AlphaFoldDB" id="A0AAE3EAN9"/>
<dbReference type="Proteomes" id="UP001198182">
    <property type="component" value="Unassembled WGS sequence"/>
</dbReference>
<evidence type="ECO:0000313" key="2">
    <source>
        <dbReference type="EMBL" id="MCC2231344.1"/>
    </source>
</evidence>
<feature type="compositionally biased region" description="Basic residues" evidence="1">
    <location>
        <begin position="230"/>
        <end position="246"/>
    </location>
</feature>